<dbReference type="InterPro" id="IPR043153">
    <property type="entry name" value="DENN_C"/>
</dbReference>
<dbReference type="SMART" id="SM00799">
    <property type="entry name" value="DENN"/>
    <property type="match status" value="1"/>
</dbReference>
<dbReference type="SMART" id="SM00800">
    <property type="entry name" value="uDENN"/>
    <property type="match status" value="1"/>
</dbReference>
<dbReference type="NCBIfam" id="TIGR00756">
    <property type="entry name" value="PPR"/>
    <property type="match status" value="1"/>
</dbReference>
<feature type="domain" description="UDENN" evidence="3">
    <location>
        <begin position="192"/>
        <end position="647"/>
    </location>
</feature>
<accession>A0AAD4NE08</accession>
<dbReference type="PROSITE" id="PS50211">
    <property type="entry name" value="DENN"/>
    <property type="match status" value="1"/>
</dbReference>
<dbReference type="Proteomes" id="UP001201812">
    <property type="component" value="Unassembled WGS sequence"/>
</dbReference>
<comment type="caution">
    <text evidence="5">The sequence shown here is derived from an EMBL/GenBank/DDBJ whole genome shotgun (WGS) entry which is preliminary data.</text>
</comment>
<dbReference type="GO" id="GO:0005085">
    <property type="term" value="F:guanyl-nucleotide exchange factor activity"/>
    <property type="evidence" value="ECO:0007669"/>
    <property type="project" value="UniProtKB-KW"/>
</dbReference>
<keyword evidence="6" id="KW-1185">Reference proteome</keyword>
<dbReference type="EMBL" id="JAKKPZ010000002">
    <property type="protein sequence ID" value="KAI1726533.1"/>
    <property type="molecule type" value="Genomic_DNA"/>
</dbReference>
<evidence type="ECO:0000313" key="6">
    <source>
        <dbReference type="Proteomes" id="UP001201812"/>
    </source>
</evidence>
<dbReference type="Gene3D" id="1.25.40.10">
    <property type="entry name" value="Tetratricopeptide repeat domain"/>
    <property type="match status" value="1"/>
</dbReference>
<evidence type="ECO:0000259" key="3">
    <source>
        <dbReference type="PROSITE" id="PS50211"/>
    </source>
</evidence>
<evidence type="ECO:0000256" key="2">
    <source>
        <dbReference type="PROSITE-ProRule" id="PRU00708"/>
    </source>
</evidence>
<dbReference type="Pfam" id="PF03455">
    <property type="entry name" value="dDENN"/>
    <property type="match status" value="1"/>
</dbReference>
<sequence length="1413" mass="159919">MSSPLSNDGRRLYEYFIVAGLTDSADELAPIAHDSVGSVSESVAPITDICIIFPGMGESVPEGYECVETTPSGHPADLNHGSIRSHSAFLCFRRGYHKPPLVDLGILDEGKGEKAMTDATIIDRTPFGHSANVNNTSNGLYFTTRRSQPNAAPHQLVITHVCVILINKGETPPHTFYKIDKNLNKGMVGSDVYVCYKKAQTRNKRIAYKADILDCFPPIENINESLAQNVPMFCLPLGASIECWADTCSEAERLFSTCVLTDEKGAKYYGASLTFFEKYPKPLTEAQLEALERSNATEQESQRATNDSTTGMTYYGNKSICIVSRYPFFESYRRFLYFIYSLSTSGPHKIPIERYISHLKYEVPFPCPSRPRVLVQFGCDMISFESHDDSQIPLSGATFVDSLRNLGPENFVYAMLLALLEQKILVHSLRPWLLTSVSETICALMFPFHWQCPYIPQCPLALAGVLHAPLPFIAGVDSRYFDYYEEPPHDVTCFDLDTATVSHSSMRGSLKLSLLPKKPLKRLKASLETISKQISEDAKVLRKNSDVSQLVDAEQHLQLRRVTWEFAIREAFLRFTCSLMAGYANHLRPILKSPREANATDTGALFNLESFLQSRDKNSYEFYKRFSETQCFMRFIEERSFISDKNAYNVFFDDCITKVMQEKMLKTEFRLLDFDTISSTHTVVVPPPEIADDALERNYSYDLFPEKFEQKLFEIERIAALKQAKIPQHVSSPEIGKLRYWAIRTKQEIRTSLTEAANFNEKNVLCWPRTLLFYAYSLWFLQLPSLLSISRNKTKMLRLAFKVLSRMERCNIPFHDQVCYRILMHLCGEYNRPALAVQILRKMRRAGISLNAVTYGIYHRTLMEGDWPSDARLNAIEAWDRIRLRVEACTLFRERGRLARELRERYTVAFSNSVQTSDPTHTVRSELDSSSLNLQALNISNSNNSLCSSDPEGNKSVDYQNDELDGTKTSLTVFPLDSPKTDIPQINCEIDQKYATDPLNATSASHSMRTKDGNLSSPNVFLSPSRQIFMQQHSTLPFSEEKETMSDRKDSLRKKGMKLGSSWIKGITNSSLGKFMRSQTTDNLDSANKDDVSEKSGMSFSPSLSSIVHQVRKNAVKGINSLVNEAMTLNKSTFALDSSTLSTISTNDGNTNVYPCSQQEYSDVIFQLDSGTSGDILGAEYWMREILPQDIAEIKKLWISAPQDAFIDVTISSCSPCPNCNLVIYDEELMAGWTVDDSNLNSTCPHCNHSFVPSLRISINERKKDMNSSWYVPLSISVSGQTDEGAQRVEAHENFALPFVSPLVLRRELESLLVNDVLELTHVSLKISNPVIFWNFVYYCRRLDLPSHILTWIAPHVHIRCVFDVPDLHSSPKKPIYFAKSESQGFRPKLVINALKEKQVLMPGLIGFSYLPF</sequence>
<organism evidence="5 6">
    <name type="scientific">Ditylenchus destructor</name>
    <dbReference type="NCBI Taxonomy" id="166010"/>
    <lineage>
        <taxon>Eukaryota</taxon>
        <taxon>Metazoa</taxon>
        <taxon>Ecdysozoa</taxon>
        <taxon>Nematoda</taxon>
        <taxon>Chromadorea</taxon>
        <taxon>Rhabditida</taxon>
        <taxon>Tylenchina</taxon>
        <taxon>Tylenchomorpha</taxon>
        <taxon>Sphaerularioidea</taxon>
        <taxon>Anguinidae</taxon>
        <taxon>Anguininae</taxon>
        <taxon>Ditylenchus</taxon>
    </lineage>
</organism>
<proteinExistence type="predicted"/>
<dbReference type="InterPro" id="IPR005112">
    <property type="entry name" value="dDENN_dom"/>
</dbReference>
<dbReference type="InterPro" id="IPR005113">
    <property type="entry name" value="uDENN_dom"/>
</dbReference>
<dbReference type="PROSITE" id="PS51375">
    <property type="entry name" value="PPR"/>
    <property type="match status" value="1"/>
</dbReference>
<dbReference type="PANTHER" id="PTHR12296">
    <property type="entry name" value="DENN DOMAIN-CONTAINING PROTEIN 4"/>
    <property type="match status" value="1"/>
</dbReference>
<dbReference type="GO" id="GO:0032483">
    <property type="term" value="P:regulation of Rab protein signal transduction"/>
    <property type="evidence" value="ECO:0007669"/>
    <property type="project" value="TreeGrafter"/>
</dbReference>
<dbReference type="InterPro" id="IPR051696">
    <property type="entry name" value="DENN_Domain_GEFs"/>
</dbReference>
<dbReference type="PROSITE" id="PS51498">
    <property type="entry name" value="MABP"/>
    <property type="match status" value="1"/>
</dbReference>
<dbReference type="Pfam" id="PF02141">
    <property type="entry name" value="DENN"/>
    <property type="match status" value="1"/>
</dbReference>
<reference evidence="5" key="1">
    <citation type="submission" date="2022-01" db="EMBL/GenBank/DDBJ databases">
        <title>Genome Sequence Resource for Two Populations of Ditylenchus destructor, the Migratory Endoparasitic Phytonematode.</title>
        <authorList>
            <person name="Zhang H."/>
            <person name="Lin R."/>
            <person name="Xie B."/>
        </authorList>
    </citation>
    <scope>NUCLEOTIDE SEQUENCE</scope>
    <source>
        <strain evidence="5">BazhouSP</strain>
    </source>
</reference>
<dbReference type="InterPro" id="IPR037516">
    <property type="entry name" value="Tripartite_DENN"/>
</dbReference>
<protein>
    <submittedName>
        <fullName evidence="5">DENN (AEX-3) domain-containing protein</fullName>
    </submittedName>
</protein>
<dbReference type="Gene3D" id="2.100.10.50">
    <property type="match status" value="1"/>
</dbReference>
<feature type="repeat" description="PPR" evidence="2">
    <location>
        <begin position="816"/>
        <end position="850"/>
    </location>
</feature>
<dbReference type="InterPro" id="IPR023341">
    <property type="entry name" value="MABP"/>
</dbReference>
<dbReference type="InterPro" id="IPR001194">
    <property type="entry name" value="cDENN_dom"/>
</dbReference>
<dbReference type="InterPro" id="IPR002885">
    <property type="entry name" value="PPR_rpt"/>
</dbReference>
<dbReference type="SMART" id="SM00801">
    <property type="entry name" value="dDENN"/>
    <property type="match status" value="1"/>
</dbReference>
<dbReference type="Gene3D" id="3.40.50.11500">
    <property type="match status" value="1"/>
</dbReference>
<dbReference type="GO" id="GO:0031410">
    <property type="term" value="C:cytoplasmic vesicle"/>
    <property type="evidence" value="ECO:0007669"/>
    <property type="project" value="TreeGrafter"/>
</dbReference>
<gene>
    <name evidence="5" type="ORF">DdX_03255</name>
</gene>
<evidence type="ECO:0000256" key="1">
    <source>
        <dbReference type="ARBA" id="ARBA00022658"/>
    </source>
</evidence>
<dbReference type="PANTHER" id="PTHR12296:SF30">
    <property type="entry name" value="DENN DOMAIN-CONTAINING PROTEIN CRAG"/>
    <property type="match status" value="1"/>
</dbReference>
<dbReference type="Pfam" id="PF03456">
    <property type="entry name" value="uDENN"/>
    <property type="match status" value="1"/>
</dbReference>
<dbReference type="InterPro" id="IPR011990">
    <property type="entry name" value="TPR-like_helical_dom_sf"/>
</dbReference>
<evidence type="ECO:0000313" key="5">
    <source>
        <dbReference type="EMBL" id="KAI1726533.1"/>
    </source>
</evidence>
<name>A0AAD4NE08_9BILA</name>
<evidence type="ECO:0000259" key="4">
    <source>
        <dbReference type="PROSITE" id="PS51498"/>
    </source>
</evidence>
<feature type="domain" description="MABP" evidence="4">
    <location>
        <begin position="43"/>
        <end position="200"/>
    </location>
</feature>
<keyword evidence="1" id="KW-0344">Guanine-nucleotide releasing factor</keyword>